<dbReference type="PANTHER" id="PTHR44757">
    <property type="entry name" value="DIGUANYLATE CYCLASE DGCP"/>
    <property type="match status" value="1"/>
</dbReference>
<dbReference type="InterPro" id="IPR006189">
    <property type="entry name" value="CHASE_dom"/>
</dbReference>
<dbReference type="PROSITE" id="PS50113">
    <property type="entry name" value="PAC"/>
    <property type="match status" value="1"/>
</dbReference>
<dbReference type="Gene3D" id="2.10.70.100">
    <property type="match status" value="1"/>
</dbReference>
<dbReference type="InterPro" id="IPR029787">
    <property type="entry name" value="Nucleotide_cyclase"/>
</dbReference>
<feature type="coiled-coil region" evidence="5">
    <location>
        <begin position="294"/>
        <end position="324"/>
    </location>
</feature>
<dbReference type="Gene3D" id="3.30.450.20">
    <property type="entry name" value="PAS domain"/>
    <property type="match status" value="1"/>
</dbReference>
<dbReference type="InterPro" id="IPR001633">
    <property type="entry name" value="EAL_dom"/>
</dbReference>
<keyword evidence="3 6" id="KW-1133">Transmembrane helix</keyword>
<name>A0A1I3MS27_9HYPH</name>
<evidence type="ECO:0000259" key="9">
    <source>
        <dbReference type="PROSITE" id="PS50883"/>
    </source>
</evidence>
<dbReference type="SMART" id="SM00267">
    <property type="entry name" value="GGDEF"/>
    <property type="match status" value="1"/>
</dbReference>
<comment type="subcellular location">
    <subcellularLocation>
        <location evidence="1">Membrane</location>
    </subcellularLocation>
</comment>
<gene>
    <name evidence="11" type="ORF">SAMN03080618_01849</name>
</gene>
<reference evidence="12" key="1">
    <citation type="submission" date="2016-10" db="EMBL/GenBank/DDBJ databases">
        <authorList>
            <person name="Varghese N."/>
            <person name="Submissions S."/>
        </authorList>
    </citation>
    <scope>NUCLEOTIDE SEQUENCE [LARGE SCALE GENOMIC DNA]</scope>
    <source>
        <strain evidence="12">DSM 21857</strain>
    </source>
</reference>
<dbReference type="RefSeq" id="WP_244523213.1">
    <property type="nucleotide sequence ID" value="NZ_FORF01000009.1"/>
</dbReference>
<dbReference type="InterPro" id="IPR000014">
    <property type="entry name" value="PAS"/>
</dbReference>
<dbReference type="Gene3D" id="3.30.70.270">
    <property type="match status" value="1"/>
</dbReference>
<feature type="domain" description="EAL" evidence="9">
    <location>
        <begin position="639"/>
        <end position="890"/>
    </location>
</feature>
<dbReference type="STRING" id="1121003.SAMN03080618_01849"/>
<dbReference type="Gene3D" id="3.30.450.350">
    <property type="entry name" value="CHASE domain"/>
    <property type="match status" value="1"/>
</dbReference>
<dbReference type="EMBL" id="FORF01000009">
    <property type="protein sequence ID" value="SFI99476.1"/>
    <property type="molecule type" value="Genomic_DNA"/>
</dbReference>
<evidence type="ECO:0000313" key="11">
    <source>
        <dbReference type="EMBL" id="SFI99476.1"/>
    </source>
</evidence>
<dbReference type="GO" id="GO:0007165">
    <property type="term" value="P:signal transduction"/>
    <property type="evidence" value="ECO:0007669"/>
    <property type="project" value="UniProtKB-ARBA"/>
</dbReference>
<feature type="domain" description="CHASE" evidence="8">
    <location>
        <begin position="114"/>
        <end position="255"/>
    </location>
</feature>
<dbReference type="SUPFAM" id="SSF141868">
    <property type="entry name" value="EAL domain-like"/>
    <property type="match status" value="1"/>
</dbReference>
<dbReference type="FunFam" id="3.30.70.270:FF:000001">
    <property type="entry name" value="Diguanylate cyclase domain protein"/>
    <property type="match status" value="1"/>
</dbReference>
<evidence type="ECO:0000256" key="5">
    <source>
        <dbReference type="SAM" id="Coils"/>
    </source>
</evidence>
<evidence type="ECO:0000256" key="6">
    <source>
        <dbReference type="SAM" id="Phobius"/>
    </source>
</evidence>
<dbReference type="SMART" id="SM00052">
    <property type="entry name" value="EAL"/>
    <property type="match status" value="1"/>
</dbReference>
<dbReference type="AlphaFoldDB" id="A0A1I3MS27"/>
<evidence type="ECO:0000259" key="8">
    <source>
        <dbReference type="PROSITE" id="PS50839"/>
    </source>
</evidence>
<dbReference type="PROSITE" id="PS50883">
    <property type="entry name" value="EAL"/>
    <property type="match status" value="1"/>
</dbReference>
<evidence type="ECO:0000256" key="3">
    <source>
        <dbReference type="ARBA" id="ARBA00022989"/>
    </source>
</evidence>
<evidence type="ECO:0000259" key="7">
    <source>
        <dbReference type="PROSITE" id="PS50113"/>
    </source>
</evidence>
<feature type="transmembrane region" description="Helical" evidence="6">
    <location>
        <begin position="20"/>
        <end position="37"/>
    </location>
</feature>
<dbReference type="PANTHER" id="PTHR44757:SF2">
    <property type="entry name" value="BIOFILM ARCHITECTURE MAINTENANCE PROTEIN MBAA"/>
    <property type="match status" value="1"/>
</dbReference>
<accession>A0A1I3MS27</accession>
<dbReference type="InterPro" id="IPR013655">
    <property type="entry name" value="PAS_fold_3"/>
</dbReference>
<organism evidence="11 12">
    <name type="scientific">Aquamicrobium aerolatum DSM 21857</name>
    <dbReference type="NCBI Taxonomy" id="1121003"/>
    <lineage>
        <taxon>Bacteria</taxon>
        <taxon>Pseudomonadati</taxon>
        <taxon>Pseudomonadota</taxon>
        <taxon>Alphaproteobacteria</taxon>
        <taxon>Hyphomicrobiales</taxon>
        <taxon>Phyllobacteriaceae</taxon>
        <taxon>Aerobium</taxon>
    </lineage>
</organism>
<dbReference type="InterPro" id="IPR052155">
    <property type="entry name" value="Biofilm_reg_signaling"/>
</dbReference>
<dbReference type="Pfam" id="PF00990">
    <property type="entry name" value="GGDEF"/>
    <property type="match status" value="1"/>
</dbReference>
<dbReference type="Pfam" id="PF08447">
    <property type="entry name" value="PAS_3"/>
    <property type="match status" value="1"/>
</dbReference>
<dbReference type="GO" id="GO:0003824">
    <property type="term" value="F:catalytic activity"/>
    <property type="evidence" value="ECO:0007669"/>
    <property type="project" value="UniProtKB-ARBA"/>
</dbReference>
<dbReference type="Pfam" id="PF00563">
    <property type="entry name" value="EAL"/>
    <property type="match status" value="1"/>
</dbReference>
<dbReference type="Pfam" id="PF03924">
    <property type="entry name" value="CHASE"/>
    <property type="match status" value="1"/>
</dbReference>
<dbReference type="CDD" id="cd01949">
    <property type="entry name" value="GGDEF"/>
    <property type="match status" value="1"/>
</dbReference>
<dbReference type="SUPFAM" id="SSF55073">
    <property type="entry name" value="Nucleotide cyclase"/>
    <property type="match status" value="1"/>
</dbReference>
<evidence type="ECO:0000313" key="12">
    <source>
        <dbReference type="Proteomes" id="UP000242763"/>
    </source>
</evidence>
<dbReference type="InterPro" id="IPR000700">
    <property type="entry name" value="PAS-assoc_C"/>
</dbReference>
<feature type="domain" description="PAC" evidence="7">
    <location>
        <begin position="388"/>
        <end position="439"/>
    </location>
</feature>
<feature type="domain" description="GGDEF" evidence="10">
    <location>
        <begin position="492"/>
        <end position="630"/>
    </location>
</feature>
<sequence length="910" mass="101358">MALTVFKRNRMLTGVFRKTSIPVALGIVAIAIAWTLFESQQRNVYSQSQRAEVISHVSLIRAKLEGNINGTIQLIRGLVAIIATEPEMNQQRFTELSANLINEQSHLINIAAAPNMVVTLISPVEGNERSLGLNYLLNDAQRGAVLRARDTGEMILAGPIDLVQGGRAFVARYPVFIQTETEPNKFWGIVSAVIDVDMLYADSGLTGADVPVALALTGRNATGGRGGQFLGSADILTDAPVTAEVILPSGSWQISARPKDGWRVTPPDIWRLRLLMLAVCALIMIPTILSARLIEERQRNIARLRERETDLEKLSRRLRLALDTSQVAVWEMNVGDTSEDWDARMNALYGYPVDGTRDFTHWERRVHPQDLERARNEFYNLFGPDRSYASQFRIMLDDGQVRHIRATGIAYKEGDEPERLVGVNWDVTSDVTLQEELKRAKDLAEAHNAELESAKARIEHNALHDSLTGLPNRRSLDEILTQHAVRSHETGEIAALLQIDLDRFKQINDTLGHVAGDAMLVHAAKVLRATADPTDFIARVGGDEFVIVRIGDTGSEAVTTANVVRLAERIIQNMQLPITYEGHECRVGVSIGIATDVDADADSSRLLVNADIALYRAKDQGRNGYQFFNDALEAEILSNKQVADELLGALDNNQFLAYYQPQFDAQTLDVVGVEALARWNHPVDGLLAPHAFMKIAEDLSVVANIDRIILELTLNNFNIWEQMRLDIPKVAVNVSARRLRDDELIKSLRMLNVRPGTVAFELVESIFLDDNDELTIGNVEQIKELGIDIEIDDFGTGYASIVSLMKLKPKRLKIDRQFIAPITHSAAQRQLVESIIDIGRSLGIEVLAEGVETMEHARILRELGCNALQGYAFTRPLSAEDLPHFLRAQKWRATYEEETSRAATRRRLSA</sequence>
<dbReference type="GO" id="GO:0016020">
    <property type="term" value="C:membrane"/>
    <property type="evidence" value="ECO:0007669"/>
    <property type="project" value="UniProtKB-SubCell"/>
</dbReference>
<dbReference type="PROSITE" id="PS50839">
    <property type="entry name" value="CHASE"/>
    <property type="match status" value="1"/>
</dbReference>
<evidence type="ECO:0000256" key="2">
    <source>
        <dbReference type="ARBA" id="ARBA00022692"/>
    </source>
</evidence>
<keyword evidence="5" id="KW-0175">Coiled coil</keyword>
<dbReference type="Proteomes" id="UP000242763">
    <property type="component" value="Unassembled WGS sequence"/>
</dbReference>
<evidence type="ECO:0000256" key="1">
    <source>
        <dbReference type="ARBA" id="ARBA00004370"/>
    </source>
</evidence>
<dbReference type="InterPro" id="IPR043128">
    <property type="entry name" value="Rev_trsase/Diguanyl_cyclase"/>
</dbReference>
<proteinExistence type="predicted"/>
<keyword evidence="4 6" id="KW-0472">Membrane</keyword>
<dbReference type="NCBIfam" id="TIGR00254">
    <property type="entry name" value="GGDEF"/>
    <property type="match status" value="1"/>
</dbReference>
<evidence type="ECO:0000259" key="10">
    <source>
        <dbReference type="PROSITE" id="PS50887"/>
    </source>
</evidence>
<dbReference type="SUPFAM" id="SSF55785">
    <property type="entry name" value="PYP-like sensor domain (PAS domain)"/>
    <property type="match status" value="1"/>
</dbReference>
<dbReference type="Gene3D" id="3.20.20.450">
    <property type="entry name" value="EAL domain"/>
    <property type="match status" value="1"/>
</dbReference>
<keyword evidence="2 6" id="KW-0812">Transmembrane</keyword>
<feature type="coiled-coil region" evidence="5">
    <location>
        <begin position="430"/>
        <end position="461"/>
    </location>
</feature>
<dbReference type="InterPro" id="IPR035919">
    <property type="entry name" value="EAL_sf"/>
</dbReference>
<evidence type="ECO:0000256" key="4">
    <source>
        <dbReference type="ARBA" id="ARBA00023136"/>
    </source>
</evidence>
<dbReference type="InterPro" id="IPR000160">
    <property type="entry name" value="GGDEF_dom"/>
</dbReference>
<dbReference type="InterPro" id="IPR035965">
    <property type="entry name" value="PAS-like_dom_sf"/>
</dbReference>
<keyword evidence="12" id="KW-1185">Reference proteome</keyword>
<dbReference type="NCBIfam" id="TIGR00229">
    <property type="entry name" value="sensory_box"/>
    <property type="match status" value="1"/>
</dbReference>
<dbReference type="CDD" id="cd01948">
    <property type="entry name" value="EAL"/>
    <property type="match status" value="1"/>
</dbReference>
<dbReference type="PROSITE" id="PS50887">
    <property type="entry name" value="GGDEF"/>
    <property type="match status" value="1"/>
</dbReference>
<dbReference type="InterPro" id="IPR042240">
    <property type="entry name" value="CHASE_sf"/>
</dbReference>
<dbReference type="SMART" id="SM01079">
    <property type="entry name" value="CHASE"/>
    <property type="match status" value="1"/>
</dbReference>
<protein>
    <submittedName>
        <fullName evidence="11">PAS domain S-box-containing protein/diguanylate cyclase (GGDEF) domain-containing protein</fullName>
    </submittedName>
</protein>